<accession>A0AAW1RD61</accession>
<protein>
    <recommendedName>
        <fullName evidence="3">Leucine-rich repeat domain-containing protein</fullName>
    </recommendedName>
</protein>
<dbReference type="AlphaFoldDB" id="A0AAW1RD61"/>
<keyword evidence="2" id="KW-1185">Reference proteome</keyword>
<organism evidence="1 2">
    <name type="scientific">Elliptochloris bilobata</name>
    <dbReference type="NCBI Taxonomy" id="381761"/>
    <lineage>
        <taxon>Eukaryota</taxon>
        <taxon>Viridiplantae</taxon>
        <taxon>Chlorophyta</taxon>
        <taxon>core chlorophytes</taxon>
        <taxon>Trebouxiophyceae</taxon>
        <taxon>Trebouxiophyceae incertae sedis</taxon>
        <taxon>Elliptochloris clade</taxon>
        <taxon>Elliptochloris</taxon>
    </lineage>
</organism>
<proteinExistence type="predicted"/>
<sequence>MDRLSAGSSHLQTAERVLSDADLAWAITRAMLAQPNPRAAPGCWPLAEWAALSGLNAAFRAAMAPQPVCVRLRPGWQKRVRGGALARLRPRLAALDLPPGDEAATEAVLAPAFRQRKAHHLHILRGLCLDATSGPAFAASANDFGALRTLTLVAPGAASAPAPGWAAEGWSRRSPPRIAPGSPAQQALALAGAPRERFCSAWLAGLPNLLELRLDGYELAELAHLPRGLAVLELSASRVCYDNAVCLPPGVRPAVLAVPNGSGGHWRG</sequence>
<evidence type="ECO:0008006" key="3">
    <source>
        <dbReference type="Google" id="ProtNLM"/>
    </source>
</evidence>
<name>A0AAW1RD61_9CHLO</name>
<dbReference type="EMBL" id="JALJOU010000045">
    <property type="protein sequence ID" value="KAK9831520.1"/>
    <property type="molecule type" value="Genomic_DNA"/>
</dbReference>
<reference evidence="1 2" key="1">
    <citation type="journal article" date="2024" name="Nat. Commun.">
        <title>Phylogenomics reveals the evolutionary origins of lichenization in chlorophyte algae.</title>
        <authorList>
            <person name="Puginier C."/>
            <person name="Libourel C."/>
            <person name="Otte J."/>
            <person name="Skaloud P."/>
            <person name="Haon M."/>
            <person name="Grisel S."/>
            <person name="Petersen M."/>
            <person name="Berrin J.G."/>
            <person name="Delaux P.M."/>
            <person name="Dal Grande F."/>
            <person name="Keller J."/>
        </authorList>
    </citation>
    <scope>NUCLEOTIDE SEQUENCE [LARGE SCALE GENOMIC DNA]</scope>
    <source>
        <strain evidence="1 2">SAG 245.80</strain>
    </source>
</reference>
<evidence type="ECO:0000313" key="2">
    <source>
        <dbReference type="Proteomes" id="UP001445335"/>
    </source>
</evidence>
<evidence type="ECO:0000313" key="1">
    <source>
        <dbReference type="EMBL" id="KAK9831520.1"/>
    </source>
</evidence>
<gene>
    <name evidence="1" type="ORF">WJX81_005027</name>
</gene>
<comment type="caution">
    <text evidence="1">The sequence shown here is derived from an EMBL/GenBank/DDBJ whole genome shotgun (WGS) entry which is preliminary data.</text>
</comment>
<dbReference type="Proteomes" id="UP001445335">
    <property type="component" value="Unassembled WGS sequence"/>
</dbReference>